<dbReference type="InterPro" id="IPR002048">
    <property type="entry name" value="EF_hand_dom"/>
</dbReference>
<keyword evidence="14" id="KW-0131">Cell cycle</keyword>
<reference evidence="22 23" key="1">
    <citation type="submission" date="2020-04" db="EMBL/GenBank/DDBJ databases">
        <title>Perkinsus olseni comparative genomics.</title>
        <authorList>
            <person name="Bogema D.R."/>
        </authorList>
    </citation>
    <scope>NUCLEOTIDE SEQUENCE [LARGE SCALE GENOMIC DNA]</scope>
    <source>
        <strain evidence="22">ATCC PRA-179</strain>
    </source>
</reference>
<dbReference type="InterPro" id="IPR019775">
    <property type="entry name" value="WD40_repeat_CS"/>
</dbReference>
<evidence type="ECO:0000256" key="14">
    <source>
        <dbReference type="ARBA" id="ARBA00023306"/>
    </source>
</evidence>
<sequence length="1280" mass="141226">MPICQRCQSSYDEKDNTDTSCRYHPKQFVCRWHPNERKRDAWVWDSDDLGYYGNVDGDDYKALFWDCCGSEDPDEKGFNPLMTKTVLFDDAKYGLQGPGLVKVAAYAANNAAFKSQLEAHAAVKSAQHALRLLNQLSQAAPAEFHAARMRYLHDHHLTETPEEMLRLAWSDVPGRHSYEEGYMVLNPESGSVDMEALLSLHRPEHHLPILAQGHHDSSKPHGDAVPKGSADPQLPLRPAERSLTSLCEHVYIPPVHSRRMGINLTESGTKGLVTLASVKAANSASQSTHLQSQYVAHRAVEVSRVLEEALRQISNLNPEEVGRADAPHRYVGGLSHVAPDTDLHRSELGLSSGADGKCILIVELAILFMSCSPRYLMVEDRASGSPARPWPHFRDSPKPLLHVNQRTLCPAELSCSLLRLCGEARMCRQKVLAFVCKIPPVSANTQEFQSTFVLLGELSRNGAFWRRDSTRQSVGHSAADAQNMRAEASRESYMQALCSELMDFDLSPDMPGNSEDASSLTPTARSIVYNQDGSPQTHGTSLGRPRLFGNLGKDRSKDSSEAEFLNEARELHPVPHSTRKSLSYTEPLRKISRSPAKVLDAPNLQDDFYLNLVDWGAGNVLAVGLAKTVYLWCPMTGAVTQLCEVPEDDLVASVAWNQDGSSLAIGTGKGDVQVWDPVRVCGLSWSHNGAMLASGGNDNKVLTWSASMMPSGNVPDGHSSRISPVLRLADHQAAVKALAWSPHQHHTLATGGGTADRCIRFWDTHTGTCLNCVDTGSQVCNLSWAKSVNEVVSTHGYSLNQVVVWKYPSMRKVVTLTGHTYRVLYLSVSPDGQTVVTGAGDETLRFWNVFPPIQGSGGSVQRATNRGTGAVRAVKTIPKRTVKSIQRLADEIEVMRMLDHPNIVKLYETFEDLRNVYLVMELCTGGELFERIAEVGNFTEKVAARLVRQMISPVYYMHSRGVVHRDLKPENFMFSNPRDVTEASLKIIDFGVSKSSVLSVRITPGQVLRTRACTPYYVAPEVLSSKYTNTCDMWSIGVIAYILLCGSPPFYGENEMEVLDPSRRLTAEQALHHPWIDSLAPGANVKTISPEALVNLNNFNKQNKLKRMALTVIARQIPEDSIEELNQMFNALDKNGDGTLTVEEISKGFELVGMDGFSVYQVPDHFSEYVANIDVGGSGVVDYSKFLAATLDKKHYIQEEVCWAAFRAFDLDGNGKITKEELAQVLSGGAFENIGDALDIHSREIEAIIDEVDADGDGEIDFEEFMQMMRVRSGNGASTA</sequence>
<keyword evidence="11" id="KW-0418">Kinase</keyword>
<evidence type="ECO:0000256" key="11">
    <source>
        <dbReference type="ARBA" id="ARBA00022777"/>
    </source>
</evidence>
<feature type="region of interest" description="Disordered" evidence="19">
    <location>
        <begin position="211"/>
        <end position="236"/>
    </location>
</feature>
<dbReference type="SUPFAM" id="SSF50998">
    <property type="entry name" value="Quinoprotein alcohol dehydrogenase-like"/>
    <property type="match status" value="1"/>
</dbReference>
<dbReference type="FunFam" id="3.30.200.20:FF:000315">
    <property type="entry name" value="Calcium-dependent protein kinase 3"/>
    <property type="match status" value="1"/>
</dbReference>
<dbReference type="Gene3D" id="3.30.200.20">
    <property type="entry name" value="Phosphorylase Kinase, domain 1"/>
    <property type="match status" value="1"/>
</dbReference>
<dbReference type="InterPro" id="IPR011992">
    <property type="entry name" value="EF-hand-dom_pair"/>
</dbReference>
<comment type="similarity">
    <text evidence="2">Belongs to the WD repeat CDC20/Fizzy family.</text>
</comment>
<dbReference type="CDD" id="cd00051">
    <property type="entry name" value="EFh"/>
    <property type="match status" value="1"/>
</dbReference>
<evidence type="ECO:0000256" key="18">
    <source>
        <dbReference type="PROSITE-ProRule" id="PRU00221"/>
    </source>
</evidence>
<dbReference type="InterPro" id="IPR011047">
    <property type="entry name" value="Quinoprotein_ADH-like_sf"/>
</dbReference>
<dbReference type="Gene3D" id="1.10.238.10">
    <property type="entry name" value="EF-hand"/>
    <property type="match status" value="2"/>
</dbReference>
<evidence type="ECO:0000256" key="2">
    <source>
        <dbReference type="ARBA" id="ARBA00006445"/>
    </source>
</evidence>
<dbReference type="GO" id="GO:0005680">
    <property type="term" value="C:anaphase-promoting complex"/>
    <property type="evidence" value="ECO:0007669"/>
    <property type="project" value="TreeGrafter"/>
</dbReference>
<evidence type="ECO:0000256" key="9">
    <source>
        <dbReference type="ARBA" id="ARBA00022737"/>
    </source>
</evidence>
<evidence type="ECO:0000256" key="8">
    <source>
        <dbReference type="ARBA" id="ARBA00022723"/>
    </source>
</evidence>
<dbReference type="InterPro" id="IPR001680">
    <property type="entry name" value="WD40_rpt"/>
</dbReference>
<dbReference type="Pfam" id="PF13499">
    <property type="entry name" value="EF-hand_7"/>
    <property type="match status" value="1"/>
</dbReference>
<feature type="repeat" description="WD" evidence="18">
    <location>
        <begin position="728"/>
        <end position="772"/>
    </location>
</feature>
<dbReference type="InterPro" id="IPR011009">
    <property type="entry name" value="Kinase-like_dom_sf"/>
</dbReference>
<keyword evidence="12" id="KW-0106">Calcium</keyword>
<evidence type="ECO:0000256" key="3">
    <source>
        <dbReference type="ARBA" id="ARBA00011245"/>
    </source>
</evidence>
<evidence type="ECO:0000313" key="23">
    <source>
        <dbReference type="Proteomes" id="UP000570595"/>
    </source>
</evidence>
<dbReference type="SMART" id="SM00054">
    <property type="entry name" value="EFh"/>
    <property type="match status" value="3"/>
</dbReference>
<name>A0A7J6LDJ3_PEROL</name>
<feature type="compositionally biased region" description="Basic and acidic residues" evidence="19">
    <location>
        <begin position="552"/>
        <end position="561"/>
    </location>
</feature>
<dbReference type="GO" id="GO:0005524">
    <property type="term" value="F:ATP binding"/>
    <property type="evidence" value="ECO:0007669"/>
    <property type="project" value="UniProtKB-KW"/>
</dbReference>
<accession>A0A7J6LDJ3</accession>
<dbReference type="Pfam" id="PF00069">
    <property type="entry name" value="Pkinase"/>
    <property type="match status" value="1"/>
</dbReference>
<dbReference type="InterPro" id="IPR008271">
    <property type="entry name" value="Ser/Thr_kinase_AS"/>
</dbReference>
<evidence type="ECO:0000256" key="17">
    <source>
        <dbReference type="ARBA" id="ARBA00048679"/>
    </source>
</evidence>
<dbReference type="Gene3D" id="2.130.10.10">
    <property type="entry name" value="YVTN repeat-like/Quinoprotein amine dehydrogenase"/>
    <property type="match status" value="1"/>
</dbReference>
<evidence type="ECO:0000256" key="15">
    <source>
        <dbReference type="ARBA" id="ARBA00024334"/>
    </source>
</evidence>
<dbReference type="PROSITE" id="PS50082">
    <property type="entry name" value="WD_REPEATS_2"/>
    <property type="match status" value="4"/>
</dbReference>
<dbReference type="Pfam" id="PF13202">
    <property type="entry name" value="EF-hand_5"/>
    <property type="match status" value="1"/>
</dbReference>
<gene>
    <name evidence="22" type="primary">CDH1</name>
    <name evidence="22" type="ORF">FOZ61_006436</name>
</gene>
<dbReference type="InterPro" id="IPR015943">
    <property type="entry name" value="WD40/YVTN_repeat-like_dom_sf"/>
</dbReference>
<keyword evidence="7" id="KW-0808">Transferase</keyword>
<feature type="compositionally biased region" description="Polar residues" evidence="19">
    <location>
        <begin position="529"/>
        <end position="540"/>
    </location>
</feature>
<dbReference type="InterPro" id="IPR033010">
    <property type="entry name" value="Cdc20/Fizzy"/>
</dbReference>
<evidence type="ECO:0000256" key="1">
    <source>
        <dbReference type="ARBA" id="ARBA00001946"/>
    </source>
</evidence>
<keyword evidence="9" id="KW-0677">Repeat</keyword>
<evidence type="ECO:0000256" key="12">
    <source>
        <dbReference type="ARBA" id="ARBA00022837"/>
    </source>
</evidence>
<dbReference type="FunFam" id="1.10.510.10:FF:000571">
    <property type="entry name" value="Maternal embryonic leucine zipper kinase"/>
    <property type="match status" value="1"/>
</dbReference>
<dbReference type="PROSITE" id="PS50222">
    <property type="entry name" value="EF_HAND_2"/>
    <property type="match status" value="3"/>
</dbReference>
<dbReference type="PROSITE" id="PS00678">
    <property type="entry name" value="WD_REPEATS_1"/>
    <property type="match status" value="2"/>
</dbReference>
<evidence type="ECO:0000259" key="21">
    <source>
        <dbReference type="PROSITE" id="PS50222"/>
    </source>
</evidence>
<dbReference type="Pfam" id="PF24807">
    <property type="entry name" value="WD40_CDC20-Fz"/>
    <property type="match status" value="1"/>
</dbReference>
<feature type="compositionally biased region" description="Basic and acidic residues" evidence="19">
    <location>
        <begin position="211"/>
        <end position="224"/>
    </location>
</feature>
<comment type="caution">
    <text evidence="22">The sequence shown here is derived from an EMBL/GenBank/DDBJ whole genome shotgun (WGS) entry which is preliminary data.</text>
</comment>
<dbReference type="InterPro" id="IPR000719">
    <property type="entry name" value="Prot_kinase_dom"/>
</dbReference>
<comment type="subunit">
    <text evidence="3">Monomer.</text>
</comment>
<comment type="cofactor">
    <cofactor evidence="1">
        <name>Mg(2+)</name>
        <dbReference type="ChEBI" id="CHEBI:18420"/>
    </cofactor>
</comment>
<evidence type="ECO:0000259" key="20">
    <source>
        <dbReference type="PROSITE" id="PS50011"/>
    </source>
</evidence>
<feature type="domain" description="EF-hand" evidence="21">
    <location>
        <begin position="1120"/>
        <end position="1155"/>
    </location>
</feature>
<dbReference type="Gene3D" id="1.10.510.10">
    <property type="entry name" value="Transferase(Phosphotransferase) domain 1"/>
    <property type="match status" value="1"/>
</dbReference>
<feature type="domain" description="EF-hand" evidence="21">
    <location>
        <begin position="1197"/>
        <end position="1232"/>
    </location>
</feature>
<feature type="region of interest" description="Disordered" evidence="19">
    <location>
        <begin position="529"/>
        <end position="561"/>
    </location>
</feature>
<dbReference type="GO" id="GO:0031145">
    <property type="term" value="P:anaphase-promoting complex-dependent catabolic process"/>
    <property type="evidence" value="ECO:0007669"/>
    <property type="project" value="TreeGrafter"/>
</dbReference>
<dbReference type="GO" id="GO:1905786">
    <property type="term" value="P:positive regulation of anaphase-promoting complex-dependent catabolic process"/>
    <property type="evidence" value="ECO:0007669"/>
    <property type="project" value="TreeGrafter"/>
</dbReference>
<dbReference type="PROSITE" id="PS50294">
    <property type="entry name" value="WD_REPEATS_REGION"/>
    <property type="match status" value="1"/>
</dbReference>
<evidence type="ECO:0000313" key="22">
    <source>
        <dbReference type="EMBL" id="KAF4657161.1"/>
    </source>
</evidence>
<feature type="domain" description="EF-hand" evidence="21">
    <location>
        <begin position="1240"/>
        <end position="1275"/>
    </location>
</feature>
<dbReference type="SMART" id="SM00320">
    <property type="entry name" value="WD40"/>
    <property type="match status" value="4"/>
</dbReference>
<evidence type="ECO:0000256" key="5">
    <source>
        <dbReference type="ARBA" id="ARBA00022527"/>
    </source>
</evidence>
<dbReference type="GO" id="GO:0010997">
    <property type="term" value="F:anaphase-promoting complex binding"/>
    <property type="evidence" value="ECO:0007669"/>
    <property type="project" value="InterPro"/>
</dbReference>
<dbReference type="PANTHER" id="PTHR19918:SF1">
    <property type="entry name" value="FIZZY-RELATED PROTEIN HOMOLOG"/>
    <property type="match status" value="1"/>
</dbReference>
<evidence type="ECO:0000256" key="16">
    <source>
        <dbReference type="ARBA" id="ARBA00047899"/>
    </source>
</evidence>
<dbReference type="EMBL" id="JABAHT010000368">
    <property type="protein sequence ID" value="KAF4657161.1"/>
    <property type="molecule type" value="Genomic_DNA"/>
</dbReference>
<protein>
    <recommendedName>
        <fullName evidence="4">non-specific serine/threonine protein kinase</fullName>
        <ecNumber evidence="4">2.7.11.1</ecNumber>
    </recommendedName>
</protein>
<dbReference type="EC" id="2.7.11.1" evidence="4"/>
<proteinExistence type="inferred from homology"/>
<dbReference type="OrthoDB" id="10263272at2759"/>
<feature type="repeat" description="WD" evidence="18">
    <location>
        <begin position="680"/>
        <end position="705"/>
    </location>
</feature>
<dbReference type="InterPro" id="IPR056150">
    <property type="entry name" value="WD40_CDC20-Fz"/>
</dbReference>
<dbReference type="AlphaFoldDB" id="A0A7J6LDJ3"/>
<dbReference type="SUPFAM" id="SSF56112">
    <property type="entry name" value="Protein kinase-like (PK-like)"/>
    <property type="match status" value="1"/>
</dbReference>
<dbReference type="CDD" id="cd05117">
    <property type="entry name" value="STKc_CAMK"/>
    <property type="match status" value="1"/>
</dbReference>
<comment type="catalytic activity">
    <reaction evidence="17">
        <text>L-seryl-[protein] + ATP = O-phospho-L-seryl-[protein] + ADP + H(+)</text>
        <dbReference type="Rhea" id="RHEA:17989"/>
        <dbReference type="Rhea" id="RHEA-COMP:9863"/>
        <dbReference type="Rhea" id="RHEA-COMP:11604"/>
        <dbReference type="ChEBI" id="CHEBI:15378"/>
        <dbReference type="ChEBI" id="CHEBI:29999"/>
        <dbReference type="ChEBI" id="CHEBI:30616"/>
        <dbReference type="ChEBI" id="CHEBI:83421"/>
        <dbReference type="ChEBI" id="CHEBI:456216"/>
        <dbReference type="EC" id="2.7.11.1"/>
    </reaction>
</comment>
<evidence type="ECO:0000256" key="10">
    <source>
        <dbReference type="ARBA" id="ARBA00022741"/>
    </source>
</evidence>
<evidence type="ECO:0000256" key="19">
    <source>
        <dbReference type="SAM" id="MobiDB-lite"/>
    </source>
</evidence>
<evidence type="ECO:0000256" key="6">
    <source>
        <dbReference type="ARBA" id="ARBA00022574"/>
    </source>
</evidence>
<dbReference type="PROSITE" id="PS00108">
    <property type="entry name" value="PROTEIN_KINASE_ST"/>
    <property type="match status" value="1"/>
</dbReference>
<dbReference type="GO" id="GO:1990757">
    <property type="term" value="F:ubiquitin ligase activator activity"/>
    <property type="evidence" value="ECO:0007669"/>
    <property type="project" value="TreeGrafter"/>
</dbReference>
<dbReference type="GO" id="GO:0004674">
    <property type="term" value="F:protein serine/threonine kinase activity"/>
    <property type="evidence" value="ECO:0007669"/>
    <property type="project" value="UniProtKB-KW"/>
</dbReference>
<evidence type="ECO:0000256" key="4">
    <source>
        <dbReference type="ARBA" id="ARBA00012513"/>
    </source>
</evidence>
<dbReference type="Proteomes" id="UP000570595">
    <property type="component" value="Unassembled WGS sequence"/>
</dbReference>
<evidence type="ECO:0000256" key="13">
    <source>
        <dbReference type="ARBA" id="ARBA00022840"/>
    </source>
</evidence>
<dbReference type="GO" id="GO:0005509">
    <property type="term" value="F:calcium ion binding"/>
    <property type="evidence" value="ECO:0007669"/>
    <property type="project" value="InterPro"/>
</dbReference>
<feature type="repeat" description="WD" evidence="18">
    <location>
        <begin position="816"/>
        <end position="849"/>
    </location>
</feature>
<dbReference type="InterPro" id="IPR018247">
    <property type="entry name" value="EF_Hand_1_Ca_BS"/>
</dbReference>
<keyword evidence="8" id="KW-0479">Metal-binding</keyword>
<comment type="similarity">
    <text evidence="15">Belongs to the protein kinase superfamily. Ser/Thr protein kinase family. CDPK subfamily.</text>
</comment>
<organism evidence="22 23">
    <name type="scientific">Perkinsus olseni</name>
    <name type="common">Perkinsus atlanticus</name>
    <dbReference type="NCBI Taxonomy" id="32597"/>
    <lineage>
        <taxon>Eukaryota</taxon>
        <taxon>Sar</taxon>
        <taxon>Alveolata</taxon>
        <taxon>Perkinsozoa</taxon>
        <taxon>Perkinsea</taxon>
        <taxon>Perkinsida</taxon>
        <taxon>Perkinsidae</taxon>
        <taxon>Perkinsus</taxon>
    </lineage>
</organism>
<dbReference type="SUPFAM" id="SSF47473">
    <property type="entry name" value="EF-hand"/>
    <property type="match status" value="1"/>
</dbReference>
<keyword evidence="5" id="KW-0723">Serine/threonine-protein kinase</keyword>
<keyword evidence="6 18" id="KW-0853">WD repeat</keyword>
<keyword evidence="10" id="KW-0547">Nucleotide-binding</keyword>
<feature type="domain" description="Protein kinase" evidence="20">
    <location>
        <begin position="846"/>
        <end position="1129"/>
    </location>
</feature>
<feature type="repeat" description="WD" evidence="18">
    <location>
        <begin position="651"/>
        <end position="676"/>
    </location>
</feature>
<keyword evidence="13" id="KW-0067">ATP-binding</keyword>
<dbReference type="PROSITE" id="PS00018">
    <property type="entry name" value="EF_HAND_1"/>
    <property type="match status" value="3"/>
</dbReference>
<dbReference type="PANTHER" id="PTHR19918">
    <property type="entry name" value="CELL DIVISION CYCLE 20 CDC20 FIZZY -RELATED"/>
    <property type="match status" value="1"/>
</dbReference>
<evidence type="ECO:0000256" key="7">
    <source>
        <dbReference type="ARBA" id="ARBA00022679"/>
    </source>
</evidence>
<dbReference type="FunFam" id="1.10.238.10:FF:000003">
    <property type="entry name" value="Calmodulin A"/>
    <property type="match status" value="1"/>
</dbReference>
<comment type="catalytic activity">
    <reaction evidence="16">
        <text>L-threonyl-[protein] + ATP = O-phospho-L-threonyl-[protein] + ADP + H(+)</text>
        <dbReference type="Rhea" id="RHEA:46608"/>
        <dbReference type="Rhea" id="RHEA-COMP:11060"/>
        <dbReference type="Rhea" id="RHEA-COMP:11605"/>
        <dbReference type="ChEBI" id="CHEBI:15378"/>
        <dbReference type="ChEBI" id="CHEBI:30013"/>
        <dbReference type="ChEBI" id="CHEBI:30616"/>
        <dbReference type="ChEBI" id="CHEBI:61977"/>
        <dbReference type="ChEBI" id="CHEBI:456216"/>
        <dbReference type="EC" id="2.7.11.1"/>
    </reaction>
</comment>
<dbReference type="PROSITE" id="PS50011">
    <property type="entry name" value="PROTEIN_KINASE_DOM"/>
    <property type="match status" value="1"/>
</dbReference>
<dbReference type="SMART" id="SM00220">
    <property type="entry name" value="S_TKc"/>
    <property type="match status" value="1"/>
</dbReference>